<keyword evidence="5" id="KW-1185">Reference proteome</keyword>
<organism evidence="4 5">
    <name type="scientific">Variibacter gotjawalensis</name>
    <dbReference type="NCBI Taxonomy" id="1333996"/>
    <lineage>
        <taxon>Bacteria</taxon>
        <taxon>Pseudomonadati</taxon>
        <taxon>Pseudomonadota</taxon>
        <taxon>Alphaproteobacteria</taxon>
        <taxon>Hyphomicrobiales</taxon>
        <taxon>Nitrobacteraceae</taxon>
        <taxon>Variibacter</taxon>
    </lineage>
</organism>
<evidence type="ECO:0000259" key="3">
    <source>
        <dbReference type="Pfam" id="PF13717"/>
    </source>
</evidence>
<accession>A0A0S3PPX3</accession>
<name>A0A0S3PPX3_9BRAD</name>
<evidence type="ECO:0000313" key="4">
    <source>
        <dbReference type="EMBL" id="BAT57988.1"/>
    </source>
</evidence>
<feature type="region of interest" description="Disordered" evidence="1">
    <location>
        <begin position="40"/>
        <end position="62"/>
    </location>
</feature>
<dbReference type="RefSeq" id="WP_096358616.1">
    <property type="nucleotide sequence ID" value="NZ_AP014946.1"/>
</dbReference>
<evidence type="ECO:0000313" key="5">
    <source>
        <dbReference type="Proteomes" id="UP000236884"/>
    </source>
</evidence>
<evidence type="ECO:0000256" key="1">
    <source>
        <dbReference type="SAM" id="MobiDB-lite"/>
    </source>
</evidence>
<dbReference type="NCBIfam" id="NF038353">
    <property type="entry name" value="FxLYD_dom"/>
    <property type="match status" value="1"/>
</dbReference>
<keyword evidence="2" id="KW-0812">Transmembrane</keyword>
<dbReference type="KEGG" id="vgo:GJW-30_1_00500"/>
<protein>
    <recommendedName>
        <fullName evidence="3">Zinc finger/thioredoxin putative domain-containing protein</fullName>
    </recommendedName>
</protein>
<reference evidence="4 5" key="1">
    <citation type="submission" date="2015-08" db="EMBL/GenBank/DDBJ databases">
        <title>Investigation of the bacterial diversity of lava forest soil.</title>
        <authorList>
            <person name="Lee J.S."/>
        </authorList>
    </citation>
    <scope>NUCLEOTIDE SEQUENCE [LARGE SCALE GENOMIC DNA]</scope>
    <source>
        <strain evidence="4 5">GJW-30</strain>
    </source>
</reference>
<proteinExistence type="predicted"/>
<dbReference type="InterPro" id="IPR047676">
    <property type="entry name" value="FxLYD_dom"/>
</dbReference>
<sequence>MLIDCPHCAAGYDLDVSELAEGGFIRCAHCRTMWAPNEADPPALGPQTPRRSSIVLEASPRTRSEPRDIIDIEVFYEEITKPAPRDPYEPPPEVFRYAPEAEPVRIVEAPARPAEAKRPVEAKVALEPKLFAAPVSEAAEPAEPSTALAIIESKTETFEDLEAFVRGVPALAADAPPEKPAAPLRLVKDEPAAKKKDRPKRARWPYAAASLAAAIVGLVVMRVDVVRLAPQTAGVYAAFKLPVNVRGLTFADVRTAQEKQDGIDVLVVTGSIANGTRKPVDLPKLRMALLDAGGAEVFTWATAAGKTSLAPGETLPFRSRVASPPANAHDIQVRFVSGRDTATP</sequence>
<dbReference type="InterPro" id="IPR011723">
    <property type="entry name" value="Znf/thioredoxin_put"/>
</dbReference>
<feature type="transmembrane region" description="Helical" evidence="2">
    <location>
        <begin position="204"/>
        <end position="223"/>
    </location>
</feature>
<keyword evidence="2" id="KW-1133">Transmembrane helix</keyword>
<dbReference type="NCBIfam" id="TIGR02098">
    <property type="entry name" value="MJ0042_CXXC"/>
    <property type="match status" value="1"/>
</dbReference>
<dbReference type="AlphaFoldDB" id="A0A0S3PPX3"/>
<dbReference type="EMBL" id="AP014946">
    <property type="protein sequence ID" value="BAT57988.1"/>
    <property type="molecule type" value="Genomic_DNA"/>
</dbReference>
<feature type="domain" description="Zinc finger/thioredoxin putative" evidence="3">
    <location>
        <begin position="1"/>
        <end position="34"/>
    </location>
</feature>
<dbReference type="OrthoDB" id="7159357at2"/>
<gene>
    <name evidence="4" type="ORF">GJW-30_1_00500</name>
</gene>
<dbReference type="Pfam" id="PF13717">
    <property type="entry name" value="Zn_ribbon_4"/>
    <property type="match status" value="1"/>
</dbReference>
<evidence type="ECO:0000256" key="2">
    <source>
        <dbReference type="SAM" id="Phobius"/>
    </source>
</evidence>
<keyword evidence="2" id="KW-0472">Membrane</keyword>
<dbReference type="Proteomes" id="UP000236884">
    <property type="component" value="Chromosome"/>
</dbReference>